<accession>A0ABU6X598</accession>
<dbReference type="PANTHER" id="PTHR31225">
    <property type="entry name" value="OS04G0344100 PROTEIN-RELATED"/>
    <property type="match status" value="1"/>
</dbReference>
<dbReference type="InterPro" id="IPR050148">
    <property type="entry name" value="Terpene_synthase-like"/>
</dbReference>
<keyword evidence="2" id="KW-0456">Lyase</keyword>
<gene>
    <name evidence="4" type="ORF">PIB30_017872</name>
</gene>
<dbReference type="Gene3D" id="1.50.10.130">
    <property type="entry name" value="Terpene synthase, N-terminal domain"/>
    <property type="match status" value="1"/>
</dbReference>
<dbReference type="InterPro" id="IPR036965">
    <property type="entry name" value="Terpene_synth_N_sf"/>
</dbReference>
<evidence type="ECO:0000313" key="4">
    <source>
        <dbReference type="EMBL" id="MED6193291.1"/>
    </source>
</evidence>
<dbReference type="EMBL" id="JASCZI010211501">
    <property type="protein sequence ID" value="MED6193291.1"/>
    <property type="molecule type" value="Genomic_DNA"/>
</dbReference>
<dbReference type="SUPFAM" id="SSF48239">
    <property type="entry name" value="Terpenoid cyclases/Protein prenyltransferases"/>
    <property type="match status" value="1"/>
</dbReference>
<evidence type="ECO:0000259" key="3">
    <source>
        <dbReference type="Pfam" id="PF01397"/>
    </source>
</evidence>
<dbReference type="InterPro" id="IPR001906">
    <property type="entry name" value="Terpene_synth_N"/>
</dbReference>
<feature type="domain" description="Terpene synthase N-terminal" evidence="3">
    <location>
        <begin position="34"/>
        <end position="141"/>
    </location>
</feature>
<dbReference type="Proteomes" id="UP001341840">
    <property type="component" value="Unassembled WGS sequence"/>
</dbReference>
<reference evidence="4 5" key="1">
    <citation type="journal article" date="2023" name="Plants (Basel)">
        <title>Bridging the Gap: Combining Genomics and Transcriptomics Approaches to Understand Stylosanthes scabra, an Orphan Legume from the Brazilian Caatinga.</title>
        <authorList>
            <person name="Ferreira-Neto J.R.C."/>
            <person name="da Silva M.D."/>
            <person name="Binneck E."/>
            <person name="de Melo N.F."/>
            <person name="da Silva R.H."/>
            <person name="de Melo A.L.T.M."/>
            <person name="Pandolfi V."/>
            <person name="Bustamante F.O."/>
            <person name="Brasileiro-Vidal A.C."/>
            <person name="Benko-Iseppon A.M."/>
        </authorList>
    </citation>
    <scope>NUCLEOTIDE SEQUENCE [LARGE SCALE GENOMIC DNA]</scope>
    <source>
        <tissue evidence="4">Leaves</tissue>
    </source>
</reference>
<organism evidence="4 5">
    <name type="scientific">Stylosanthes scabra</name>
    <dbReference type="NCBI Taxonomy" id="79078"/>
    <lineage>
        <taxon>Eukaryota</taxon>
        <taxon>Viridiplantae</taxon>
        <taxon>Streptophyta</taxon>
        <taxon>Embryophyta</taxon>
        <taxon>Tracheophyta</taxon>
        <taxon>Spermatophyta</taxon>
        <taxon>Magnoliopsida</taxon>
        <taxon>eudicotyledons</taxon>
        <taxon>Gunneridae</taxon>
        <taxon>Pentapetalae</taxon>
        <taxon>rosids</taxon>
        <taxon>fabids</taxon>
        <taxon>Fabales</taxon>
        <taxon>Fabaceae</taxon>
        <taxon>Papilionoideae</taxon>
        <taxon>50 kb inversion clade</taxon>
        <taxon>dalbergioids sensu lato</taxon>
        <taxon>Dalbergieae</taxon>
        <taxon>Pterocarpus clade</taxon>
        <taxon>Stylosanthes</taxon>
    </lineage>
</organism>
<name>A0ABU6X598_9FABA</name>
<dbReference type="PANTHER" id="PTHR31225:SF98">
    <property type="entry name" value="TERPENE SYNTHASE 9-RELATED"/>
    <property type="match status" value="1"/>
</dbReference>
<sequence length="151" mass="17332">MVMRTFLAAPKYSNNNETITENCRRSASYLPNRWNFEFLSKEIDPKAEAEERVEERAKELEKEVRCMVMKGGEDMEGVVLLELIDNVQRLGLAYKFDAQIKATLHNLFLKSDFENNNNKNGLHATALAFRLLRQHGFPVSQGNNNTCIFSS</sequence>
<dbReference type="InterPro" id="IPR008930">
    <property type="entry name" value="Terpenoid_cyclase/PrenylTrfase"/>
</dbReference>
<protein>
    <recommendedName>
        <fullName evidence="3">Terpene synthase N-terminal domain-containing protein</fullName>
    </recommendedName>
</protein>
<keyword evidence="1" id="KW-0460">Magnesium</keyword>
<evidence type="ECO:0000256" key="2">
    <source>
        <dbReference type="ARBA" id="ARBA00023239"/>
    </source>
</evidence>
<comment type="caution">
    <text evidence="4">The sequence shown here is derived from an EMBL/GenBank/DDBJ whole genome shotgun (WGS) entry which is preliminary data.</text>
</comment>
<evidence type="ECO:0000256" key="1">
    <source>
        <dbReference type="ARBA" id="ARBA00022842"/>
    </source>
</evidence>
<proteinExistence type="predicted"/>
<dbReference type="Pfam" id="PF01397">
    <property type="entry name" value="Terpene_synth"/>
    <property type="match status" value="1"/>
</dbReference>
<evidence type="ECO:0000313" key="5">
    <source>
        <dbReference type="Proteomes" id="UP001341840"/>
    </source>
</evidence>
<keyword evidence="5" id="KW-1185">Reference proteome</keyword>